<dbReference type="Pfam" id="PF03752">
    <property type="entry name" value="ALF"/>
    <property type="match status" value="1"/>
</dbReference>
<keyword evidence="3" id="KW-0732">Signal</keyword>
<dbReference type="InterPro" id="IPR007934">
    <property type="entry name" value="AbfB_ABD"/>
</dbReference>
<dbReference type="InterPro" id="IPR013207">
    <property type="entry name" value="LGFP"/>
</dbReference>
<dbReference type="EMBL" id="FNON01000002">
    <property type="protein sequence ID" value="SDX09703.1"/>
    <property type="molecule type" value="Genomic_DNA"/>
</dbReference>
<evidence type="ECO:0000259" key="4">
    <source>
        <dbReference type="Pfam" id="PF05270"/>
    </source>
</evidence>
<dbReference type="AlphaFoldDB" id="A0A1H2YX11"/>
<dbReference type="Proteomes" id="UP000199515">
    <property type="component" value="Unassembled WGS sequence"/>
</dbReference>
<keyword evidence="6" id="KW-1185">Reference proteome</keyword>
<dbReference type="Pfam" id="PF05270">
    <property type="entry name" value="AbfB"/>
    <property type="match status" value="1"/>
</dbReference>
<dbReference type="RefSeq" id="WP_091288207.1">
    <property type="nucleotide sequence ID" value="NZ_FNON01000002.1"/>
</dbReference>
<dbReference type="SUPFAM" id="SSF110221">
    <property type="entry name" value="AbfB domain"/>
    <property type="match status" value="1"/>
</dbReference>
<evidence type="ECO:0000256" key="3">
    <source>
        <dbReference type="SAM" id="SignalP"/>
    </source>
</evidence>
<dbReference type="Gene3D" id="2.80.10.50">
    <property type="match status" value="1"/>
</dbReference>
<dbReference type="Pfam" id="PF08310">
    <property type="entry name" value="LGFP"/>
    <property type="match status" value="2"/>
</dbReference>
<organism evidence="5 6">
    <name type="scientific">Amycolatopsis xylanica</name>
    <dbReference type="NCBI Taxonomy" id="589385"/>
    <lineage>
        <taxon>Bacteria</taxon>
        <taxon>Bacillati</taxon>
        <taxon>Actinomycetota</taxon>
        <taxon>Actinomycetes</taxon>
        <taxon>Pseudonocardiales</taxon>
        <taxon>Pseudonocardiaceae</taxon>
        <taxon>Amycolatopsis</taxon>
    </lineage>
</organism>
<protein>
    <recommendedName>
        <fullName evidence="4">Alpha-L-arabinofuranosidase B arabinose-binding domain-containing protein</fullName>
    </recommendedName>
</protein>
<dbReference type="InterPro" id="IPR006311">
    <property type="entry name" value="TAT_signal"/>
</dbReference>
<sequence length="721" mass="78441">MRRTLIHRKGFARGIAVTTAAVALAGVLGPVTAYAAPAAPAPEAQAQAPTPAPPAAGSLGAKPKSLAPAVPQEAPDAKATALAESSDVEKVKAVREIEVGEATDEWLMLTDKNFVFKVYDKINADKFPLTKAEAYRVYRIVVDHSDAPDATAFIRTGVFDFAGRDRIAYADRQEEARLAREARQKAAAWVGITADAAMIDGTDQNFVYQVWRRSTGPKVKAGAGDAWGGDATAWKTFITTTIYSLHLEDQRDAIEKAKQEDAEKARILAAKLAKKNAAAVLAVTAPDAWTDLSDDNFIRQLLTTQELAQPRHVEILNAANAALRSTDPAVWKAFIDTGIYDADKRDAAREKAAREEADRQKVREIKAKAEQSRLRPRLVAAANAALAGTPADVTKFLGEGQYNTLEQALMTTTPTVKGWFVRSDGGDAWITPGTPSATAGEGKLGAATWKVVSGLADPACFSFESSGHVGSYLRQQDMRVKLHASDGSDQFKNDATWCPKAGLTGSGVTLESKALPGRFLRHINGSLWAANDSGANWWDGNLDVYKADATWNVVDPDPNITTPIMLRWYNDDAFRSFVGNPKAGEVVDGPVRFREFANATTYWSQATGAKYVWGPILEKYKASLGYKARLPIDDSWGTPNKPGAFQHFENGLSIYWSQSTGAHMVYGAIRDHWQKLGWENSYLGFPTTDESPAGTLRRSTFQFGNIDHDPANGGRTWDYRV</sequence>
<gene>
    <name evidence="5" type="ORF">SAMN05421504_102298</name>
</gene>
<feature type="region of interest" description="Disordered" evidence="2">
    <location>
        <begin position="44"/>
        <end position="82"/>
    </location>
</feature>
<dbReference type="InterPro" id="IPR005506">
    <property type="entry name" value="DUF312_ALF"/>
</dbReference>
<feature type="domain" description="Alpha-L-arabinofuranosidase B arabinose-binding" evidence="4">
    <location>
        <begin position="411"/>
        <end position="553"/>
    </location>
</feature>
<evidence type="ECO:0000313" key="6">
    <source>
        <dbReference type="Proteomes" id="UP000199515"/>
    </source>
</evidence>
<keyword evidence="1" id="KW-0175">Coiled coil</keyword>
<proteinExistence type="predicted"/>
<feature type="chain" id="PRO_5011461883" description="Alpha-L-arabinofuranosidase B arabinose-binding domain-containing protein" evidence="3">
    <location>
        <begin position="36"/>
        <end position="721"/>
    </location>
</feature>
<dbReference type="CDD" id="cd23399">
    <property type="entry name" value="beta-trefoil_ABD_ABFB"/>
    <property type="match status" value="1"/>
</dbReference>
<dbReference type="PROSITE" id="PS51318">
    <property type="entry name" value="TAT"/>
    <property type="match status" value="1"/>
</dbReference>
<dbReference type="OrthoDB" id="3635032at2"/>
<accession>A0A1H2YX11</accession>
<dbReference type="InterPro" id="IPR036195">
    <property type="entry name" value="AbfB_ABD_sf"/>
</dbReference>
<evidence type="ECO:0000313" key="5">
    <source>
        <dbReference type="EMBL" id="SDX09703.1"/>
    </source>
</evidence>
<evidence type="ECO:0000256" key="2">
    <source>
        <dbReference type="SAM" id="MobiDB-lite"/>
    </source>
</evidence>
<feature type="signal peptide" evidence="3">
    <location>
        <begin position="1"/>
        <end position="35"/>
    </location>
</feature>
<reference evidence="5 6" key="1">
    <citation type="submission" date="2016-10" db="EMBL/GenBank/DDBJ databases">
        <authorList>
            <person name="de Groot N.N."/>
        </authorList>
    </citation>
    <scope>NUCLEOTIDE SEQUENCE [LARGE SCALE GENOMIC DNA]</scope>
    <source>
        <strain evidence="5 6">CPCC 202699</strain>
    </source>
</reference>
<feature type="coiled-coil region" evidence="1">
    <location>
        <begin position="345"/>
        <end position="372"/>
    </location>
</feature>
<dbReference type="GO" id="GO:0046373">
    <property type="term" value="P:L-arabinose metabolic process"/>
    <property type="evidence" value="ECO:0007669"/>
    <property type="project" value="InterPro"/>
</dbReference>
<dbReference type="STRING" id="589385.SAMN05421504_102298"/>
<dbReference type="GO" id="GO:0046556">
    <property type="term" value="F:alpha-L-arabinofuranosidase activity"/>
    <property type="evidence" value="ECO:0007669"/>
    <property type="project" value="InterPro"/>
</dbReference>
<evidence type="ECO:0000256" key="1">
    <source>
        <dbReference type="SAM" id="Coils"/>
    </source>
</evidence>
<name>A0A1H2YX11_9PSEU</name>